<name>A0A6N1MJF6_ACILW</name>
<dbReference type="RefSeq" id="WP_174894244.1">
    <property type="nucleotide sequence ID" value="NZ_CP054803.1"/>
</dbReference>
<accession>A0A6N1MJF6</accession>
<dbReference type="EMBL" id="CP054803">
    <property type="protein sequence ID" value="QKU20684.1"/>
    <property type="molecule type" value="Genomic_DNA"/>
</dbReference>
<organism evidence="1 2">
    <name type="scientific">Acinetobacter lwoffii</name>
    <dbReference type="NCBI Taxonomy" id="28090"/>
    <lineage>
        <taxon>Bacteria</taxon>
        <taxon>Pseudomonadati</taxon>
        <taxon>Pseudomonadota</taxon>
        <taxon>Gammaproteobacteria</taxon>
        <taxon>Moraxellales</taxon>
        <taxon>Moraxellaceae</taxon>
        <taxon>Acinetobacter</taxon>
    </lineage>
</organism>
<evidence type="ECO:0000313" key="2">
    <source>
        <dbReference type="Proteomes" id="UP000509126"/>
    </source>
</evidence>
<proteinExistence type="predicted"/>
<evidence type="ECO:0000313" key="1">
    <source>
        <dbReference type="EMBL" id="QKU20684.1"/>
    </source>
</evidence>
<dbReference type="Proteomes" id="UP000509126">
    <property type="component" value="Chromosome"/>
</dbReference>
<dbReference type="AlphaFoldDB" id="A0A6N1MJF6"/>
<sequence>MSRTFLEKFACSTAAVLADVVNKHAERKGLEILSISINVDKEARYKYEAIVLFEKPVVFEMQMPNIISGPAISSSQ</sequence>
<protein>
    <submittedName>
        <fullName evidence="1">Uncharacterized protein</fullName>
    </submittedName>
</protein>
<reference evidence="1 2" key="1">
    <citation type="submission" date="2019-11" db="EMBL/GenBank/DDBJ databases">
        <title>FDA dAtabase for Regulatory Grade micrObial Sequences (FDA-ARGOS): Supporting development and validation of Infectious Disease Dx tests.</title>
        <authorList>
            <person name="Patel R."/>
            <person name="Rucinski S."/>
            <person name="Tallon L."/>
            <person name="Sadzewicz L."/>
            <person name="Vavikolanu K."/>
            <person name="Mehta A."/>
            <person name="Aluvathingal J."/>
            <person name="Nadendla S."/>
            <person name="Nandy P."/>
            <person name="Geyer C."/>
            <person name="Yan Y."/>
            <person name="Sichtig H."/>
        </authorList>
    </citation>
    <scope>NUCLEOTIDE SEQUENCE [LARGE SCALE GENOMIC DNA]</scope>
    <source>
        <strain evidence="1 2">FDAARGOS_557</strain>
    </source>
</reference>
<gene>
    <name evidence="1" type="ORF">FOB19_04115</name>
</gene>